<dbReference type="Proteomes" id="UP001596978">
    <property type="component" value="Unassembled WGS sequence"/>
</dbReference>
<organism evidence="1 2">
    <name type="scientific">Sungkyunkwania multivorans</name>
    <dbReference type="NCBI Taxonomy" id="1173618"/>
    <lineage>
        <taxon>Bacteria</taxon>
        <taxon>Pseudomonadati</taxon>
        <taxon>Bacteroidota</taxon>
        <taxon>Flavobacteriia</taxon>
        <taxon>Flavobacteriales</taxon>
        <taxon>Flavobacteriaceae</taxon>
        <taxon>Sungkyunkwania</taxon>
    </lineage>
</organism>
<comment type="caution">
    <text evidence="1">The sequence shown here is derived from an EMBL/GenBank/DDBJ whole genome shotgun (WGS) entry which is preliminary data.</text>
</comment>
<evidence type="ECO:0000313" key="2">
    <source>
        <dbReference type="Proteomes" id="UP001596978"/>
    </source>
</evidence>
<dbReference type="RefSeq" id="WP_386406182.1">
    <property type="nucleotide sequence ID" value="NZ_JBHTJH010000004.1"/>
</dbReference>
<protein>
    <submittedName>
        <fullName evidence="1">Uncharacterized protein</fullName>
    </submittedName>
</protein>
<evidence type="ECO:0000313" key="1">
    <source>
        <dbReference type="EMBL" id="MFD0862034.1"/>
    </source>
</evidence>
<sequence>MEDTLLKHFESEAERIFRNHSDKYGRYAKELPLPLKMKQSDDFFIATMNKIRRLSLFYLENTTGNQKEVADSLSSIVMSYNNKCLEMKRSITAA</sequence>
<dbReference type="EMBL" id="JBHTJH010000004">
    <property type="protein sequence ID" value="MFD0862034.1"/>
    <property type="molecule type" value="Genomic_DNA"/>
</dbReference>
<name>A0ABW3CW89_9FLAO</name>
<reference evidence="2" key="1">
    <citation type="journal article" date="2019" name="Int. J. Syst. Evol. Microbiol.">
        <title>The Global Catalogue of Microorganisms (GCM) 10K type strain sequencing project: providing services to taxonomists for standard genome sequencing and annotation.</title>
        <authorList>
            <consortium name="The Broad Institute Genomics Platform"/>
            <consortium name="The Broad Institute Genome Sequencing Center for Infectious Disease"/>
            <person name="Wu L."/>
            <person name="Ma J."/>
        </authorList>
    </citation>
    <scope>NUCLEOTIDE SEQUENCE [LARGE SCALE GENOMIC DNA]</scope>
    <source>
        <strain evidence="2">CCUG 62952</strain>
    </source>
</reference>
<proteinExistence type="predicted"/>
<gene>
    <name evidence="1" type="ORF">ACFQ1M_07430</name>
</gene>
<keyword evidence="2" id="KW-1185">Reference proteome</keyword>
<accession>A0ABW3CW89</accession>